<proteinExistence type="inferred from homology"/>
<accession>A0A370KBW0</accession>
<dbReference type="InterPro" id="IPR050406">
    <property type="entry name" value="FGGY_Carb_Kinase"/>
</dbReference>
<evidence type="ECO:0000256" key="1">
    <source>
        <dbReference type="ARBA" id="ARBA00007381"/>
    </source>
</evidence>
<dbReference type="InterPro" id="IPR043129">
    <property type="entry name" value="ATPase_NBD"/>
</dbReference>
<evidence type="ECO:0000259" key="5">
    <source>
        <dbReference type="Pfam" id="PF00370"/>
    </source>
</evidence>
<dbReference type="InterPro" id="IPR018484">
    <property type="entry name" value="FGGY_N"/>
</dbReference>
<comment type="similarity">
    <text evidence="2">Belongs to the FGGY kinase family.</text>
</comment>
<dbReference type="OrthoDB" id="9805576at2"/>
<dbReference type="GO" id="GO:0016301">
    <property type="term" value="F:kinase activity"/>
    <property type="evidence" value="ECO:0007669"/>
    <property type="project" value="UniProtKB-KW"/>
</dbReference>
<dbReference type="CDD" id="cd07805">
    <property type="entry name" value="ASKHA_NBD_FGGY_CvXK-like"/>
    <property type="match status" value="1"/>
</dbReference>
<sequence>MPVAVQAASTPTSEPLVLAIDLGTSGCKCALVGLDGTVHAWSFRAVPLHLVGDAGVEQDPQDWWRAFLDAAQELLAPDAARRRQVVAVCCSSFGECTVPVDAEGNALSRAILWLDMRGAPAIRRRARSGLFNIQGYGPLKLARWLRLTGGAPSLSGKDPAGHMGWLYDHHPSLVARTHKFLNALDFMNLRLTGRFCSTHDSALTTWATDNRDLSRVRYDAGLLKVLGLERDKLPDIVHSTEVIGSLLPAVADALGLPRETRVVAGAVDNSAAAVGAGTVRDGEMHLYLGTSSWLGAHVPTKRTDLGSFVASVPCALKDRYLAMAMQSAACSNLAFLRDRILFHPDELLRDEMRPDVYQVLDRIAERVPAGARGLIYTPWLFGERTPVDDKTLRAGVFNLSAEHTREDLIRAFLEGVALNTRWMLEPMLRFVRGHRADAFTVVGGGGQSDVWCQMLADVTGMAVRQPQAPIQANALGAAFIAGVGLGELDYADVPARCRHRKLFEPRTAMRGLYDERFDTFRELHRRLAPMYRRLNRPQEATT</sequence>
<dbReference type="InterPro" id="IPR018485">
    <property type="entry name" value="FGGY_C"/>
</dbReference>
<dbReference type="PANTHER" id="PTHR43095:SF5">
    <property type="entry name" value="XYLULOSE KINASE"/>
    <property type="match status" value="1"/>
</dbReference>
<evidence type="ECO:0000313" key="8">
    <source>
        <dbReference type="Proteomes" id="UP000254711"/>
    </source>
</evidence>
<dbReference type="Gene3D" id="3.30.420.40">
    <property type="match status" value="2"/>
</dbReference>
<dbReference type="InterPro" id="IPR000577">
    <property type="entry name" value="Carb_kinase_FGGY"/>
</dbReference>
<dbReference type="GO" id="GO:0005975">
    <property type="term" value="P:carbohydrate metabolic process"/>
    <property type="evidence" value="ECO:0007669"/>
    <property type="project" value="InterPro"/>
</dbReference>
<comment type="similarity">
    <text evidence="1">Belongs to the heat shock protein 70 family.</text>
</comment>
<evidence type="ECO:0000313" key="7">
    <source>
        <dbReference type="EMBL" id="RDJ00133.1"/>
    </source>
</evidence>
<keyword evidence="4 7" id="KW-0418">Kinase</keyword>
<keyword evidence="8" id="KW-1185">Reference proteome</keyword>
<evidence type="ECO:0000256" key="2">
    <source>
        <dbReference type="ARBA" id="ARBA00009156"/>
    </source>
</evidence>
<organism evidence="7 8">
    <name type="scientific">Dyella solisilvae</name>
    <dbReference type="NCBI Taxonomy" id="1920168"/>
    <lineage>
        <taxon>Bacteria</taxon>
        <taxon>Pseudomonadati</taxon>
        <taxon>Pseudomonadota</taxon>
        <taxon>Gammaproteobacteria</taxon>
        <taxon>Lysobacterales</taxon>
        <taxon>Rhodanobacteraceae</taxon>
        <taxon>Dyella</taxon>
    </lineage>
</organism>
<gene>
    <name evidence="7" type="ORF">DVT68_04755</name>
</gene>
<dbReference type="PIRSF" id="PIRSF000538">
    <property type="entry name" value="GlpK"/>
    <property type="match status" value="1"/>
</dbReference>
<dbReference type="SUPFAM" id="SSF53067">
    <property type="entry name" value="Actin-like ATPase domain"/>
    <property type="match status" value="2"/>
</dbReference>
<dbReference type="Pfam" id="PF02782">
    <property type="entry name" value="FGGY_C"/>
    <property type="match status" value="1"/>
</dbReference>
<dbReference type="PROSITE" id="PS00297">
    <property type="entry name" value="HSP70_1"/>
    <property type="match status" value="1"/>
</dbReference>
<dbReference type="RefSeq" id="WP_114823861.1">
    <property type="nucleotide sequence ID" value="NZ_QQSY01000001.1"/>
</dbReference>
<feature type="domain" description="Carbohydrate kinase FGGY C-terminal" evidence="6">
    <location>
        <begin position="287"/>
        <end position="484"/>
    </location>
</feature>
<dbReference type="AlphaFoldDB" id="A0A370KBW0"/>
<dbReference type="InterPro" id="IPR018181">
    <property type="entry name" value="Heat_shock_70_CS"/>
</dbReference>
<dbReference type="Pfam" id="PF00370">
    <property type="entry name" value="FGGY_N"/>
    <property type="match status" value="1"/>
</dbReference>
<evidence type="ECO:0000256" key="3">
    <source>
        <dbReference type="ARBA" id="ARBA00022679"/>
    </source>
</evidence>
<name>A0A370KBW0_9GAMM</name>
<comment type="caution">
    <text evidence="7">The sequence shown here is derived from an EMBL/GenBank/DDBJ whole genome shotgun (WGS) entry which is preliminary data.</text>
</comment>
<dbReference type="EMBL" id="QQSY01000001">
    <property type="protein sequence ID" value="RDJ00133.1"/>
    <property type="molecule type" value="Genomic_DNA"/>
</dbReference>
<protein>
    <submittedName>
        <fullName evidence="7">Xylulose kinase</fullName>
    </submittedName>
</protein>
<evidence type="ECO:0000256" key="4">
    <source>
        <dbReference type="ARBA" id="ARBA00022777"/>
    </source>
</evidence>
<dbReference type="PANTHER" id="PTHR43095">
    <property type="entry name" value="SUGAR KINASE"/>
    <property type="match status" value="1"/>
</dbReference>
<reference evidence="7 8" key="1">
    <citation type="submission" date="2018-07" db="EMBL/GenBank/DDBJ databases">
        <title>Dyella solisilvae sp. nov., isolated from the pine and broad-leaved mixed forest soil.</title>
        <authorList>
            <person name="Gao Z."/>
            <person name="Qiu L."/>
        </authorList>
    </citation>
    <scope>NUCLEOTIDE SEQUENCE [LARGE SCALE GENOMIC DNA]</scope>
    <source>
        <strain evidence="7 8">DHG54</strain>
    </source>
</reference>
<dbReference type="Proteomes" id="UP000254711">
    <property type="component" value="Unassembled WGS sequence"/>
</dbReference>
<evidence type="ECO:0000259" key="6">
    <source>
        <dbReference type="Pfam" id="PF02782"/>
    </source>
</evidence>
<keyword evidence="3" id="KW-0808">Transferase</keyword>
<feature type="domain" description="Carbohydrate kinase FGGY N-terminal" evidence="5">
    <location>
        <begin position="17"/>
        <end position="275"/>
    </location>
</feature>